<evidence type="ECO:0000256" key="4">
    <source>
        <dbReference type="ARBA" id="ARBA00022519"/>
    </source>
</evidence>
<dbReference type="OrthoDB" id="9815533at2"/>
<evidence type="ECO:0000313" key="11">
    <source>
        <dbReference type="Proteomes" id="UP000053176"/>
    </source>
</evidence>
<keyword evidence="4" id="KW-0997">Cell inner membrane</keyword>
<organism evidence="10 11">
    <name type="scientific">Rhizobium loti</name>
    <name type="common">Mesorhizobium loti</name>
    <dbReference type="NCBI Taxonomy" id="381"/>
    <lineage>
        <taxon>Bacteria</taxon>
        <taxon>Pseudomonadati</taxon>
        <taxon>Pseudomonadota</taxon>
        <taxon>Alphaproteobacteria</taxon>
        <taxon>Hyphomicrobiales</taxon>
        <taxon>Phyllobacteriaceae</taxon>
        <taxon>Mesorhizobium</taxon>
    </lineage>
</organism>
<reference evidence="10 11" key="1">
    <citation type="submission" date="2015-12" db="EMBL/GenBank/DDBJ databases">
        <title>Draft genome sequence of Mesorhizobium sp. UFLA 01-765, a multitolerant efficient symbiont and plant-growth promoting strain isolated from Zn-mining soil using Leucaena leucocephala as a trap plant.</title>
        <authorList>
            <person name="Rangel W.M."/>
            <person name="Thijs S."/>
            <person name="Longatti S.M."/>
            <person name="Moreira F.M."/>
            <person name="Weyens N."/>
            <person name="Vangronsveld J."/>
            <person name="Van Hamme J.D."/>
            <person name="Bottos E.M."/>
            <person name="Rineau F."/>
        </authorList>
    </citation>
    <scope>NUCLEOTIDE SEQUENCE [LARGE SCALE GENOMIC DNA]</scope>
    <source>
        <strain evidence="10 11">UFLA 01-765</strain>
    </source>
</reference>
<accession>A0A101KR80</accession>
<dbReference type="AlphaFoldDB" id="A0A101KR80"/>
<dbReference type="PANTHER" id="PTHR43357:SF4">
    <property type="entry name" value="INNER MEMBRANE ABC TRANSPORTER PERMEASE PROTEIN YDCV"/>
    <property type="match status" value="1"/>
</dbReference>
<proteinExistence type="inferred from homology"/>
<dbReference type="EMBL" id="LPWA01000117">
    <property type="protein sequence ID" value="KUM25525.1"/>
    <property type="molecule type" value="Genomic_DNA"/>
</dbReference>
<keyword evidence="2 8" id="KW-0813">Transport</keyword>
<keyword evidence="5 8" id="KW-0812">Transmembrane</keyword>
<comment type="caution">
    <text evidence="10">The sequence shown here is derived from an EMBL/GenBank/DDBJ whole genome shotgun (WGS) entry which is preliminary data.</text>
</comment>
<comment type="subcellular location">
    <subcellularLocation>
        <location evidence="1">Cell inner membrane</location>
        <topology evidence="1">Multi-pass membrane protein</topology>
    </subcellularLocation>
    <subcellularLocation>
        <location evidence="8">Cell membrane</location>
        <topology evidence="8">Multi-pass membrane protein</topology>
    </subcellularLocation>
</comment>
<sequence>MLVWSRSGRIAIWGLFALLFGVLFLAPLAVILLSSLAGQWNGVLPSSLTLEHYSDVVQGSAGESVKASLVTGFAASALALVSGAWAALALRVQCATMERLLGLLFFIPSAVPSVSVGLGLLVAFSNPPLLLNGTIAIVMVAHFVLISAFTFGNVSAGLARLSPDFEQVASSLGARPAYRLWHVTLPLLAPYLAAAFGLSFALSMGELGATVMVYPPGWVTLPVSIFSLTDRGDIFAGAALTMILVAATLVLLLCLERITRRATGS</sequence>
<name>A0A101KR80_RHILI</name>
<evidence type="ECO:0000256" key="8">
    <source>
        <dbReference type="RuleBase" id="RU363032"/>
    </source>
</evidence>
<feature type="transmembrane region" description="Helical" evidence="8">
    <location>
        <begin position="188"/>
        <end position="214"/>
    </location>
</feature>
<protein>
    <submittedName>
        <fullName evidence="10">Phosphonate ABC transporter permease</fullName>
    </submittedName>
</protein>
<dbReference type="InterPro" id="IPR000515">
    <property type="entry name" value="MetI-like"/>
</dbReference>
<dbReference type="InterPro" id="IPR035906">
    <property type="entry name" value="MetI-like_sf"/>
</dbReference>
<comment type="similarity">
    <text evidence="8">Belongs to the binding-protein-dependent transport system permease family.</text>
</comment>
<feature type="transmembrane region" description="Helical" evidence="8">
    <location>
        <begin position="67"/>
        <end position="88"/>
    </location>
</feature>
<dbReference type="Gene3D" id="1.10.3720.10">
    <property type="entry name" value="MetI-like"/>
    <property type="match status" value="1"/>
</dbReference>
<feature type="domain" description="ABC transmembrane type-1" evidence="9">
    <location>
        <begin position="65"/>
        <end position="253"/>
    </location>
</feature>
<gene>
    <name evidence="10" type="ORF">AU467_26085</name>
</gene>
<dbReference type="GO" id="GO:0005886">
    <property type="term" value="C:plasma membrane"/>
    <property type="evidence" value="ECO:0007669"/>
    <property type="project" value="UniProtKB-SubCell"/>
</dbReference>
<evidence type="ECO:0000259" key="9">
    <source>
        <dbReference type="PROSITE" id="PS50928"/>
    </source>
</evidence>
<dbReference type="CDD" id="cd06261">
    <property type="entry name" value="TM_PBP2"/>
    <property type="match status" value="1"/>
</dbReference>
<dbReference type="Proteomes" id="UP000053176">
    <property type="component" value="Unassembled WGS sequence"/>
</dbReference>
<evidence type="ECO:0000313" key="10">
    <source>
        <dbReference type="EMBL" id="KUM25525.1"/>
    </source>
</evidence>
<dbReference type="SUPFAM" id="SSF161098">
    <property type="entry name" value="MetI-like"/>
    <property type="match status" value="1"/>
</dbReference>
<feature type="transmembrane region" description="Helical" evidence="8">
    <location>
        <begin position="130"/>
        <end position="151"/>
    </location>
</feature>
<dbReference type="PROSITE" id="PS50928">
    <property type="entry name" value="ABC_TM1"/>
    <property type="match status" value="1"/>
</dbReference>
<dbReference type="PANTHER" id="PTHR43357">
    <property type="entry name" value="INNER MEMBRANE ABC TRANSPORTER PERMEASE PROTEIN YDCV"/>
    <property type="match status" value="1"/>
</dbReference>
<evidence type="ECO:0000256" key="7">
    <source>
        <dbReference type="ARBA" id="ARBA00023136"/>
    </source>
</evidence>
<keyword evidence="7 8" id="KW-0472">Membrane</keyword>
<feature type="transmembrane region" description="Helical" evidence="8">
    <location>
        <begin position="12"/>
        <end position="37"/>
    </location>
</feature>
<evidence type="ECO:0000256" key="6">
    <source>
        <dbReference type="ARBA" id="ARBA00022989"/>
    </source>
</evidence>
<feature type="transmembrane region" description="Helical" evidence="8">
    <location>
        <begin position="100"/>
        <end position="124"/>
    </location>
</feature>
<evidence type="ECO:0000256" key="1">
    <source>
        <dbReference type="ARBA" id="ARBA00004429"/>
    </source>
</evidence>
<evidence type="ECO:0000256" key="5">
    <source>
        <dbReference type="ARBA" id="ARBA00022692"/>
    </source>
</evidence>
<dbReference type="GO" id="GO:0055085">
    <property type="term" value="P:transmembrane transport"/>
    <property type="evidence" value="ECO:0007669"/>
    <property type="project" value="InterPro"/>
</dbReference>
<evidence type="ECO:0000256" key="3">
    <source>
        <dbReference type="ARBA" id="ARBA00022475"/>
    </source>
</evidence>
<evidence type="ECO:0000256" key="2">
    <source>
        <dbReference type="ARBA" id="ARBA00022448"/>
    </source>
</evidence>
<keyword evidence="3" id="KW-1003">Cell membrane</keyword>
<keyword evidence="6 8" id="KW-1133">Transmembrane helix</keyword>
<feature type="transmembrane region" description="Helical" evidence="8">
    <location>
        <begin position="234"/>
        <end position="255"/>
    </location>
</feature>
<dbReference type="Pfam" id="PF00528">
    <property type="entry name" value="BPD_transp_1"/>
    <property type="match status" value="1"/>
</dbReference>